<dbReference type="Proteomes" id="UP000027192">
    <property type="component" value="Unassembled WGS sequence"/>
</dbReference>
<dbReference type="EMBL" id="JMIB01000002">
    <property type="protein sequence ID" value="KDM93483.1"/>
    <property type="molecule type" value="Genomic_DNA"/>
</dbReference>
<protein>
    <recommendedName>
        <fullName evidence="3">Transposase</fullName>
    </recommendedName>
</protein>
<name>A0A066S1F3_9GAMM</name>
<evidence type="ECO:0000313" key="1">
    <source>
        <dbReference type="EMBL" id="KDM93483.1"/>
    </source>
</evidence>
<evidence type="ECO:0000313" key="2">
    <source>
        <dbReference type="Proteomes" id="UP000027192"/>
    </source>
</evidence>
<dbReference type="STRING" id="1654360.EA58_01050"/>
<organism evidence="1 2">
    <name type="scientific">Photobacterium galatheae</name>
    <dbReference type="NCBI Taxonomy" id="1654360"/>
    <lineage>
        <taxon>Bacteria</taxon>
        <taxon>Pseudomonadati</taxon>
        <taxon>Pseudomonadota</taxon>
        <taxon>Gammaproteobacteria</taxon>
        <taxon>Vibrionales</taxon>
        <taxon>Vibrionaceae</taxon>
        <taxon>Photobacterium</taxon>
    </lineage>
</organism>
<evidence type="ECO:0008006" key="3">
    <source>
        <dbReference type="Google" id="ProtNLM"/>
    </source>
</evidence>
<accession>A0A066S1F3</accession>
<dbReference type="AlphaFoldDB" id="A0A066S1F3"/>
<gene>
    <name evidence="1" type="ORF">EA58_01050</name>
</gene>
<proteinExistence type="predicted"/>
<sequence length="93" mass="10480">MSLSVYGIDLAKHSFSIHGEDHQGKVLIHKTISRSKVLENFINNPPTMIVMEAYGASHYWTRELAKLGNMPKIMASKYVAPFRIGPKSELFCT</sequence>
<comment type="caution">
    <text evidence="1">The sequence shown here is derived from an EMBL/GenBank/DDBJ whole genome shotgun (WGS) entry which is preliminary data.</text>
</comment>
<dbReference type="RefSeq" id="WP_036747834.1">
    <property type="nucleotide sequence ID" value="NZ_JAGSGC010000001.1"/>
</dbReference>
<reference evidence="1 2" key="1">
    <citation type="submission" date="2014-04" db="EMBL/GenBank/DDBJ databases">
        <title>Draft genome sequence of Photobacterium halotolerans S2753: a solonamide, ngercheumicin and holomycin producer.</title>
        <authorList>
            <person name="Machado H.R."/>
            <person name="Gram L."/>
        </authorList>
    </citation>
    <scope>NUCLEOTIDE SEQUENCE [LARGE SCALE GENOMIC DNA]</scope>
    <source>
        <strain evidence="1 2">S2753</strain>
    </source>
</reference>
<keyword evidence="2" id="KW-1185">Reference proteome</keyword>